<dbReference type="PANTHER" id="PTHR46566">
    <property type="entry name" value="1-PHOSPHOFRUCTOKINASE-RELATED"/>
    <property type="match status" value="1"/>
</dbReference>
<keyword evidence="4 8" id="KW-0418">Kinase</keyword>
<dbReference type="Proteomes" id="UP001142292">
    <property type="component" value="Unassembled WGS sequence"/>
</dbReference>
<dbReference type="Pfam" id="PF00294">
    <property type="entry name" value="PfkB"/>
    <property type="match status" value="1"/>
</dbReference>
<evidence type="ECO:0000256" key="2">
    <source>
        <dbReference type="ARBA" id="ARBA00022679"/>
    </source>
</evidence>
<dbReference type="PROSITE" id="PS00584">
    <property type="entry name" value="PFKB_KINASES_2"/>
    <property type="match status" value="1"/>
</dbReference>
<dbReference type="CDD" id="cd01164">
    <property type="entry name" value="FruK_PfkB_like"/>
    <property type="match status" value="1"/>
</dbReference>
<organism evidence="8 9">
    <name type="scientific">Nocardioides luteus</name>
    <dbReference type="NCBI Taxonomy" id="1844"/>
    <lineage>
        <taxon>Bacteria</taxon>
        <taxon>Bacillati</taxon>
        <taxon>Actinomycetota</taxon>
        <taxon>Actinomycetes</taxon>
        <taxon>Propionibacteriales</taxon>
        <taxon>Nocardioidaceae</taxon>
        <taxon>Nocardioides</taxon>
    </lineage>
</organism>
<evidence type="ECO:0000256" key="4">
    <source>
        <dbReference type="ARBA" id="ARBA00022777"/>
    </source>
</evidence>
<dbReference type="NCBIfam" id="TIGR03168">
    <property type="entry name" value="1-PFK"/>
    <property type="match status" value="1"/>
</dbReference>
<evidence type="ECO:0000313" key="8">
    <source>
        <dbReference type="EMBL" id="GLJ68499.1"/>
    </source>
</evidence>
<dbReference type="PIRSF" id="PIRSF000535">
    <property type="entry name" value="1PFK/6PFK/LacC"/>
    <property type="match status" value="1"/>
</dbReference>
<keyword evidence="5" id="KW-0067">ATP-binding</keyword>
<gene>
    <name evidence="8" type="ORF">GCM10017579_25350</name>
</gene>
<evidence type="ECO:0000256" key="6">
    <source>
        <dbReference type="PIRNR" id="PIRNR000535"/>
    </source>
</evidence>
<dbReference type="SUPFAM" id="SSF53613">
    <property type="entry name" value="Ribokinase-like"/>
    <property type="match status" value="1"/>
</dbReference>
<evidence type="ECO:0000313" key="9">
    <source>
        <dbReference type="Proteomes" id="UP001142292"/>
    </source>
</evidence>
<reference evidence="8" key="2">
    <citation type="submission" date="2023-01" db="EMBL/GenBank/DDBJ databases">
        <authorList>
            <person name="Sun Q."/>
            <person name="Evtushenko L."/>
        </authorList>
    </citation>
    <scope>NUCLEOTIDE SEQUENCE</scope>
    <source>
        <strain evidence="8">VKM Ac-1246</strain>
    </source>
</reference>
<reference evidence="8" key="1">
    <citation type="journal article" date="2014" name="Int. J. Syst. Evol. Microbiol.">
        <title>Complete genome of a new Firmicutes species belonging to the dominant human colonic microbiota ('Ruminococcus bicirculans') reveals two chromosomes and a selective capacity to utilize plant glucans.</title>
        <authorList>
            <consortium name="NISC Comparative Sequencing Program"/>
            <person name="Wegmann U."/>
            <person name="Louis P."/>
            <person name="Goesmann A."/>
            <person name="Henrissat B."/>
            <person name="Duncan S.H."/>
            <person name="Flint H.J."/>
        </authorList>
    </citation>
    <scope>NUCLEOTIDE SEQUENCE</scope>
    <source>
        <strain evidence="8">VKM Ac-1246</strain>
    </source>
</reference>
<evidence type="ECO:0000259" key="7">
    <source>
        <dbReference type="Pfam" id="PF00294"/>
    </source>
</evidence>
<dbReference type="RefSeq" id="WP_189118782.1">
    <property type="nucleotide sequence ID" value="NZ_BMRK01000008.1"/>
</dbReference>
<keyword evidence="3" id="KW-0547">Nucleotide-binding</keyword>
<dbReference type="InterPro" id="IPR002173">
    <property type="entry name" value="Carboh/pur_kinase_PfkB_CS"/>
</dbReference>
<name>A0ABQ5SX06_9ACTN</name>
<dbReference type="Gene3D" id="3.40.1190.20">
    <property type="match status" value="1"/>
</dbReference>
<accession>A0ABQ5SX06</accession>
<comment type="caution">
    <text evidence="8">The sequence shown here is derived from an EMBL/GenBank/DDBJ whole genome shotgun (WGS) entry which is preliminary data.</text>
</comment>
<dbReference type="PROSITE" id="PS00583">
    <property type="entry name" value="PFKB_KINASES_1"/>
    <property type="match status" value="1"/>
</dbReference>
<dbReference type="InterPro" id="IPR029056">
    <property type="entry name" value="Ribokinase-like"/>
</dbReference>
<sequence length="301" mass="30618">MILTITLNPAVDVTYEVDELVPHATHRVRAVREQAGGKGVNVSRVLHQVGHPTMATGLLGGPTGDLVRGRLAAAGIETAFTPITATTRRTVVVTDTEDATVFNEPGPAVTDAEWSAFTGSLNALSTGATCVVMSGSLPAGVDPAAYAELCALLPVPAVVDTSGPALLAAAEAGANLLKPNAAELSEATGIQDTYAAAQHLRDRGATTVVVTRGADGMLAVTPDGTWSARLGERIAGNPTGAGDAATAALAAGHATGADWPERLREAVAWSAAAVPVPHAGEVDLPTLDRLRPLVTVTKENP</sequence>
<evidence type="ECO:0000256" key="5">
    <source>
        <dbReference type="ARBA" id="ARBA00022840"/>
    </source>
</evidence>
<keyword evidence="2 6" id="KW-0808">Transferase</keyword>
<feature type="domain" description="Carbohydrate kinase PfkB" evidence="7">
    <location>
        <begin position="11"/>
        <end position="281"/>
    </location>
</feature>
<dbReference type="PANTHER" id="PTHR46566:SF5">
    <property type="entry name" value="1-PHOSPHOFRUCTOKINASE"/>
    <property type="match status" value="1"/>
</dbReference>
<keyword evidence="9" id="KW-1185">Reference proteome</keyword>
<dbReference type="InterPro" id="IPR011611">
    <property type="entry name" value="PfkB_dom"/>
</dbReference>
<proteinExistence type="inferred from homology"/>
<dbReference type="GO" id="GO:0016301">
    <property type="term" value="F:kinase activity"/>
    <property type="evidence" value="ECO:0007669"/>
    <property type="project" value="UniProtKB-KW"/>
</dbReference>
<evidence type="ECO:0000256" key="1">
    <source>
        <dbReference type="ARBA" id="ARBA00010688"/>
    </source>
</evidence>
<protein>
    <submittedName>
        <fullName evidence="8">Sugar kinase</fullName>
    </submittedName>
</protein>
<dbReference type="EMBL" id="BSEL01000005">
    <property type="protein sequence ID" value="GLJ68499.1"/>
    <property type="molecule type" value="Genomic_DNA"/>
</dbReference>
<dbReference type="InterPro" id="IPR017583">
    <property type="entry name" value="Tagatose/fructose_Pkinase"/>
</dbReference>
<evidence type="ECO:0000256" key="3">
    <source>
        <dbReference type="ARBA" id="ARBA00022741"/>
    </source>
</evidence>
<comment type="similarity">
    <text evidence="1">Belongs to the carbohydrate kinase PfkB family.</text>
</comment>